<feature type="compositionally biased region" description="Polar residues" evidence="1">
    <location>
        <begin position="94"/>
        <end position="103"/>
    </location>
</feature>
<reference evidence="2 3" key="1">
    <citation type="submission" date="2020-08" db="EMBL/GenBank/DDBJ databases">
        <title>Genomic Encyclopedia of Type Strains, Phase IV (KMG-V): Genome sequencing to study the core and pangenomes of soil and plant-associated prokaryotes.</title>
        <authorList>
            <person name="Whitman W."/>
        </authorList>
    </citation>
    <scope>NUCLEOTIDE SEQUENCE [LARGE SCALE GENOMIC DNA]</scope>
    <source>
        <strain evidence="2 3">SEMIA 4060</strain>
    </source>
</reference>
<accession>A0A7X0MAB9</accession>
<feature type="region of interest" description="Disordered" evidence="1">
    <location>
        <begin position="161"/>
        <end position="182"/>
    </location>
</feature>
<name>A0A7X0MAB9_9HYPH</name>
<feature type="compositionally biased region" description="Low complexity" evidence="1">
    <location>
        <begin position="46"/>
        <end position="55"/>
    </location>
</feature>
<dbReference type="EMBL" id="JACHBG010000001">
    <property type="protein sequence ID" value="MBB6483126.1"/>
    <property type="molecule type" value="Genomic_DNA"/>
</dbReference>
<evidence type="ECO:0000313" key="3">
    <source>
        <dbReference type="Proteomes" id="UP000565576"/>
    </source>
</evidence>
<dbReference type="Proteomes" id="UP000565576">
    <property type="component" value="Unassembled WGS sequence"/>
</dbReference>
<protein>
    <submittedName>
        <fullName evidence="2">Uncharacterized protein</fullName>
    </submittedName>
</protein>
<proteinExistence type="predicted"/>
<dbReference type="RefSeq" id="WP_246806181.1">
    <property type="nucleotide sequence ID" value="NZ_JACHBG010000001.1"/>
</dbReference>
<feature type="region of interest" description="Disordered" evidence="1">
    <location>
        <begin position="1"/>
        <end position="55"/>
    </location>
</feature>
<comment type="caution">
    <text evidence="2">The sequence shown here is derived from an EMBL/GenBank/DDBJ whole genome shotgun (WGS) entry which is preliminary data.</text>
</comment>
<dbReference type="AlphaFoldDB" id="A0A7X0MAB9"/>
<organism evidence="2 3">
    <name type="scientific">Rhizobium lusitanum</name>
    <dbReference type="NCBI Taxonomy" id="293958"/>
    <lineage>
        <taxon>Bacteria</taxon>
        <taxon>Pseudomonadati</taxon>
        <taxon>Pseudomonadota</taxon>
        <taxon>Alphaproteobacteria</taxon>
        <taxon>Hyphomicrobiales</taxon>
        <taxon>Rhizobiaceae</taxon>
        <taxon>Rhizobium/Agrobacterium group</taxon>
        <taxon>Rhizobium</taxon>
    </lineage>
</organism>
<gene>
    <name evidence="2" type="ORF">GGD46_000369</name>
</gene>
<feature type="region of interest" description="Disordered" evidence="1">
    <location>
        <begin position="72"/>
        <end position="103"/>
    </location>
</feature>
<sequence length="182" mass="18960">MTMKVHGSTQNYFSAPIRSNQQDADSDDSTPFSLPDDGEQQDKSQGPSIASSSGIPSSISSAFWLSQIGATSTSAADGSGAEDDGSSAIDGSSKTASSKKSNQDILDEFSKWANMTPAQKIRAQYLEAHGLTEESFSQLSAEDQKAITDQIAAEIKQKLGVGNTDGDSEKEADGAASALSLV</sequence>
<evidence type="ECO:0000256" key="1">
    <source>
        <dbReference type="SAM" id="MobiDB-lite"/>
    </source>
</evidence>
<evidence type="ECO:0000313" key="2">
    <source>
        <dbReference type="EMBL" id="MBB6483126.1"/>
    </source>
</evidence>
<feature type="compositionally biased region" description="Polar residues" evidence="1">
    <location>
        <begin position="7"/>
        <end position="23"/>
    </location>
</feature>